<evidence type="ECO:0000313" key="2">
    <source>
        <dbReference type="EMBL" id="CAD5110142.1"/>
    </source>
</evidence>
<evidence type="ECO:0000256" key="1">
    <source>
        <dbReference type="SAM" id="Phobius"/>
    </source>
</evidence>
<dbReference type="EMBL" id="CAJFCI010000080">
    <property type="protein sequence ID" value="CAD5110142.1"/>
    <property type="molecule type" value="Genomic_DNA"/>
</dbReference>
<organism evidence="2 3">
    <name type="scientific">Zestomonas carbonaria</name>
    <dbReference type="NCBI Taxonomy" id="2762745"/>
    <lineage>
        <taxon>Bacteria</taxon>
        <taxon>Pseudomonadati</taxon>
        <taxon>Pseudomonadota</taxon>
        <taxon>Gammaproteobacteria</taxon>
        <taxon>Pseudomonadales</taxon>
        <taxon>Pseudomonadaceae</taxon>
        <taxon>Zestomonas</taxon>
    </lineage>
</organism>
<sequence length="414" mass="46117">MDALLILGGLLLILTGLVWLVMLAFGTGLLWGIASLLPPLNLVYALRHWRVARKAVVLGALGFIPLVVGLTLLASRDSQRLEEIFSLRWLQPEVKTPTDLTFRLHGELNGQPFAPQQGELIDGVLSLREGQDFFARREISIRLLQPVKGAVEVDVLPQDSGPQPEVLVSWLLPEQELPEARRLSRGYTLHLKLEPEAPNKLVGDFHLVLPPQFRTALTGRVELFSDRLRYRDGKVDTGYDSRDTLDYVIEDYLQRRFATRDVQLHNLPPVNLPAASLDLQVEAIIDGQVRGLPLLLRKGTRGWRVQGDRFPVLPAEPVAASRGTEVDPSASVATSRALDRRQRFSLDRLQSNPSRYQNLAMRVETVRGAQAEGRFTGIDTAGQIVIRRNLGSGAGEASFALRPDEITRIELLEP</sequence>
<protein>
    <submittedName>
        <fullName evidence="2">Uncharacterized protein</fullName>
    </submittedName>
</protein>
<dbReference type="Proteomes" id="UP000583387">
    <property type="component" value="Unassembled WGS sequence"/>
</dbReference>
<dbReference type="RefSeq" id="WP_187673437.1">
    <property type="nucleotide sequence ID" value="NZ_CAJFCI010000080.1"/>
</dbReference>
<dbReference type="AlphaFoldDB" id="A0A7U7IC97"/>
<keyword evidence="1" id="KW-0812">Transmembrane</keyword>
<comment type="caution">
    <text evidence="2">The sequence shown here is derived from an EMBL/GenBank/DDBJ whole genome shotgun (WGS) entry which is preliminary data.</text>
</comment>
<proteinExistence type="predicted"/>
<keyword evidence="3" id="KW-1185">Reference proteome</keyword>
<evidence type="ECO:0000313" key="3">
    <source>
        <dbReference type="Proteomes" id="UP000583387"/>
    </source>
</evidence>
<reference evidence="2 3" key="1">
    <citation type="submission" date="2020-08" db="EMBL/GenBank/DDBJ databases">
        <authorList>
            <person name="Criscuolo A."/>
        </authorList>
    </citation>
    <scope>NUCLEOTIDE SEQUENCE [LARGE SCALE GENOMIC DNA]</scope>
    <source>
        <strain evidence="2">CIP111764</strain>
    </source>
</reference>
<feature type="transmembrane region" description="Helical" evidence="1">
    <location>
        <begin position="6"/>
        <end position="34"/>
    </location>
</feature>
<feature type="transmembrane region" description="Helical" evidence="1">
    <location>
        <begin position="55"/>
        <end position="74"/>
    </location>
</feature>
<keyword evidence="1" id="KW-1133">Transmembrane helix</keyword>
<keyword evidence="1" id="KW-0472">Membrane</keyword>
<accession>A0A7U7IC97</accession>
<name>A0A7U7IC97_9GAMM</name>
<gene>
    <name evidence="2" type="ORF">PSEWESI4_04459</name>
</gene>